<evidence type="ECO:0000313" key="11">
    <source>
        <dbReference type="Proteomes" id="UP001056381"/>
    </source>
</evidence>
<gene>
    <name evidence="10" type="primary">trkA</name>
    <name evidence="10" type="ORF">M9B40_00045</name>
</gene>
<dbReference type="PRINTS" id="PR00335">
    <property type="entry name" value="KUPTAKETRKA"/>
</dbReference>
<dbReference type="InterPro" id="IPR003148">
    <property type="entry name" value="RCK_N"/>
</dbReference>
<proteinExistence type="predicted"/>
<keyword evidence="7" id="KW-0175">Coiled coil</keyword>
<keyword evidence="2" id="KW-0813">Transport</keyword>
<dbReference type="PANTHER" id="PTHR43833:SF5">
    <property type="entry name" value="TRK SYSTEM POTASSIUM UPTAKE PROTEIN TRKA"/>
    <property type="match status" value="1"/>
</dbReference>
<evidence type="ECO:0000259" key="9">
    <source>
        <dbReference type="PROSITE" id="PS51202"/>
    </source>
</evidence>
<dbReference type="Gene3D" id="3.40.50.720">
    <property type="entry name" value="NAD(P)-binding Rossmann-like Domain"/>
    <property type="match status" value="2"/>
</dbReference>
<evidence type="ECO:0000256" key="2">
    <source>
        <dbReference type="ARBA" id="ARBA00022448"/>
    </source>
</evidence>
<keyword evidence="11" id="KW-1185">Reference proteome</keyword>
<feature type="domain" description="RCK C-terminal" evidence="9">
    <location>
        <begin position="139"/>
        <end position="223"/>
    </location>
</feature>
<evidence type="ECO:0000313" key="10">
    <source>
        <dbReference type="EMBL" id="URQ63192.1"/>
    </source>
</evidence>
<feature type="domain" description="RCK N-terminal" evidence="8">
    <location>
        <begin position="228"/>
        <end position="344"/>
    </location>
</feature>
<name>A0A9Q8TZL9_9GAMM</name>
<evidence type="ECO:0000256" key="3">
    <source>
        <dbReference type="ARBA" id="ARBA00022538"/>
    </source>
</evidence>
<evidence type="ECO:0000256" key="7">
    <source>
        <dbReference type="SAM" id="Coils"/>
    </source>
</evidence>
<dbReference type="InterPro" id="IPR006037">
    <property type="entry name" value="RCK_C"/>
</dbReference>
<evidence type="ECO:0000256" key="5">
    <source>
        <dbReference type="ARBA" id="ARBA00023027"/>
    </source>
</evidence>
<keyword evidence="3" id="KW-0633">Potassium transport</keyword>
<sequence>MKIIILGGGSIGGSVATELSTEDNDIVVIDNNEANLEPLKSKEGIKTVLGNATSPNTLSKSNLDENSLLLCLTDSEEINLLASIVAHAKFDVKKIICRLKGSEYKKIAKQIASHVDFFINPEDLITDEIKSLLKHPGALEILDFAEEKIKLVSVYAKKSGILVGRQIKELNNDLPDYETRIPALYRDENLIIPTGDTTILEGDEVFFIADEKHIEDVTQELQKLEDKYKNIYVVGAGNIGMSLASKINNDFNLKVIEKDPKQSKIASDLLDDVLILNADAADKDFLANEGIADCDVYVAVTQDDETNVLCSLMAKKLGAKKTITIINNDAYFDLIGKNELDIIISPVQITVSYILKYVRKGSVSNVHKVKKGKAEVLEITIDNFAEGLKGKKISELEMGDSIEIPCLQRGESVVIAHKETELLEGDHLIIFYKDKKAFDEFYNKFK</sequence>
<evidence type="ECO:0000256" key="1">
    <source>
        <dbReference type="ARBA" id="ARBA00017378"/>
    </source>
</evidence>
<protein>
    <recommendedName>
        <fullName evidence="1">Trk system potassium uptake protein TrkA</fullName>
    </recommendedName>
</protein>
<keyword evidence="5" id="KW-0520">NAD</keyword>
<feature type="domain" description="RCK C-terminal" evidence="9">
    <location>
        <begin position="364"/>
        <end position="446"/>
    </location>
</feature>
<organism evidence="10 11">
    <name type="scientific">SAR86 cluster bacterium</name>
    <dbReference type="NCBI Taxonomy" id="2030880"/>
    <lineage>
        <taxon>Bacteria</taxon>
        <taxon>Pseudomonadati</taxon>
        <taxon>Pseudomonadota</taxon>
        <taxon>Gammaproteobacteria</taxon>
        <taxon>SAR86 cluster</taxon>
    </lineage>
</organism>
<dbReference type="Pfam" id="PF02080">
    <property type="entry name" value="TrkA_C"/>
    <property type="match status" value="1"/>
</dbReference>
<dbReference type="NCBIfam" id="NF007030">
    <property type="entry name" value="PRK09496.1-1"/>
    <property type="match status" value="1"/>
</dbReference>
<dbReference type="InterPro" id="IPR006036">
    <property type="entry name" value="K_uptake_TrkA"/>
</dbReference>
<keyword evidence="6" id="KW-0406">Ion transport</keyword>
<dbReference type="InterPro" id="IPR036291">
    <property type="entry name" value="NAD(P)-bd_dom_sf"/>
</dbReference>
<dbReference type="GO" id="GO:0005886">
    <property type="term" value="C:plasma membrane"/>
    <property type="evidence" value="ECO:0007669"/>
    <property type="project" value="InterPro"/>
</dbReference>
<feature type="coiled-coil region" evidence="7">
    <location>
        <begin position="207"/>
        <end position="234"/>
    </location>
</feature>
<dbReference type="AlphaFoldDB" id="A0A9Q8TZL9"/>
<accession>A0A9Q8TZL9</accession>
<dbReference type="Pfam" id="PF02254">
    <property type="entry name" value="TrkA_N"/>
    <property type="match status" value="2"/>
</dbReference>
<evidence type="ECO:0000256" key="4">
    <source>
        <dbReference type="ARBA" id="ARBA00022958"/>
    </source>
</evidence>
<evidence type="ECO:0000256" key="6">
    <source>
        <dbReference type="ARBA" id="ARBA00023065"/>
    </source>
</evidence>
<dbReference type="PROSITE" id="PS51202">
    <property type="entry name" value="RCK_C"/>
    <property type="match status" value="2"/>
</dbReference>
<dbReference type="Proteomes" id="UP001056381">
    <property type="component" value="Chromosome"/>
</dbReference>
<dbReference type="NCBIfam" id="NF007031">
    <property type="entry name" value="PRK09496.1-2"/>
    <property type="match status" value="1"/>
</dbReference>
<dbReference type="SUPFAM" id="SSF51735">
    <property type="entry name" value="NAD(P)-binding Rossmann-fold domains"/>
    <property type="match status" value="2"/>
</dbReference>
<dbReference type="SUPFAM" id="SSF116726">
    <property type="entry name" value="TrkA C-terminal domain-like"/>
    <property type="match status" value="2"/>
</dbReference>
<dbReference type="NCBIfam" id="NF007032">
    <property type="entry name" value="PRK09496.1-4"/>
    <property type="match status" value="1"/>
</dbReference>
<keyword evidence="4" id="KW-0630">Potassium</keyword>
<feature type="domain" description="RCK N-terminal" evidence="8">
    <location>
        <begin position="1"/>
        <end position="119"/>
    </location>
</feature>
<dbReference type="PROSITE" id="PS51201">
    <property type="entry name" value="RCK_N"/>
    <property type="match status" value="2"/>
</dbReference>
<dbReference type="EMBL" id="CP097966">
    <property type="protein sequence ID" value="URQ63192.1"/>
    <property type="molecule type" value="Genomic_DNA"/>
</dbReference>
<dbReference type="PANTHER" id="PTHR43833">
    <property type="entry name" value="POTASSIUM CHANNEL PROTEIN 2-RELATED-RELATED"/>
    <property type="match status" value="1"/>
</dbReference>
<dbReference type="NCBIfam" id="NF007039">
    <property type="entry name" value="PRK09496.3-2"/>
    <property type="match status" value="1"/>
</dbReference>
<dbReference type="GO" id="GO:0015079">
    <property type="term" value="F:potassium ion transmembrane transporter activity"/>
    <property type="evidence" value="ECO:0007669"/>
    <property type="project" value="InterPro"/>
</dbReference>
<dbReference type="Gene3D" id="3.30.70.1450">
    <property type="entry name" value="Regulator of K+ conductance, C-terminal domain"/>
    <property type="match status" value="2"/>
</dbReference>
<dbReference type="InterPro" id="IPR050721">
    <property type="entry name" value="Trk_Ktr_HKT_K-transport"/>
</dbReference>
<reference evidence="10" key="1">
    <citation type="submission" date="2022-05" db="EMBL/GenBank/DDBJ databases">
        <title>Single-amplified genomics reveal most streamlined microbe among free-living bacteria.</title>
        <authorList>
            <person name="Roda-Garcia J."/>
            <person name="Haro-Moreno J.M."/>
            <person name="Rodriguez-Valera F."/>
            <person name="Almagro-Moreno S."/>
            <person name="Lopez-Perez M."/>
        </authorList>
    </citation>
    <scope>NUCLEOTIDE SEQUENCE</scope>
    <source>
        <strain evidence="10">TMED112-D2-2</strain>
    </source>
</reference>
<evidence type="ECO:0000259" key="8">
    <source>
        <dbReference type="PROSITE" id="PS51201"/>
    </source>
</evidence>
<dbReference type="InterPro" id="IPR036721">
    <property type="entry name" value="RCK_C_sf"/>
</dbReference>